<dbReference type="PANTHER" id="PTHR36378:SF1">
    <property type="entry name" value="COTTON FIBER PROTEIN"/>
    <property type="match status" value="1"/>
</dbReference>
<dbReference type="RefSeq" id="XP_019703212.1">
    <property type="nucleotide sequence ID" value="XM_019847653.2"/>
</dbReference>
<keyword evidence="2" id="KW-1185">Reference proteome</keyword>
<dbReference type="InParanoid" id="A0A6J0PDT6"/>
<gene>
    <name evidence="3" type="primary">LOC109505240</name>
</gene>
<dbReference type="PANTHER" id="PTHR36378">
    <property type="entry name" value="COTTON FIBER PROTEIN"/>
    <property type="match status" value="1"/>
</dbReference>
<dbReference type="InterPro" id="IPR008480">
    <property type="entry name" value="DUF761_pln"/>
</dbReference>
<feature type="region of interest" description="Disordered" evidence="1">
    <location>
        <begin position="106"/>
        <end position="159"/>
    </location>
</feature>
<dbReference type="GeneID" id="109505240"/>
<sequence>MEKEENDGSVTITITTTTTNSVHPPHVPPSKKRSGLSLFRAALFTVRRNHQPDKKAHVNANAPDYPAETHSIWRSFLCGMRPLHLQQLEDCPSLLPHPQLVERELFHDTPLPPPSPGCSDDGMSRYASAEDLQALDKSKDGDDDEEDATSESRNSHSIDMRADEFIARFYEQMRLQRLDSCSDQDD</sequence>
<organism evidence="2 3">
    <name type="scientific">Elaeis guineensis var. tenera</name>
    <name type="common">Oil palm</name>
    <dbReference type="NCBI Taxonomy" id="51953"/>
    <lineage>
        <taxon>Eukaryota</taxon>
        <taxon>Viridiplantae</taxon>
        <taxon>Streptophyta</taxon>
        <taxon>Embryophyta</taxon>
        <taxon>Tracheophyta</taxon>
        <taxon>Spermatophyta</taxon>
        <taxon>Magnoliopsida</taxon>
        <taxon>Liliopsida</taxon>
        <taxon>Arecaceae</taxon>
        <taxon>Arecoideae</taxon>
        <taxon>Cocoseae</taxon>
        <taxon>Elaeidinae</taxon>
        <taxon>Elaeis</taxon>
    </lineage>
</organism>
<evidence type="ECO:0000313" key="2">
    <source>
        <dbReference type="Proteomes" id="UP000504607"/>
    </source>
</evidence>
<protein>
    <submittedName>
        <fullName evidence="3">Uncharacterized protein LOC109505240</fullName>
    </submittedName>
</protein>
<proteinExistence type="predicted"/>
<reference evidence="3" key="1">
    <citation type="submission" date="2025-08" db="UniProtKB">
        <authorList>
            <consortium name="RefSeq"/>
        </authorList>
    </citation>
    <scope>IDENTIFICATION</scope>
</reference>
<dbReference type="Pfam" id="PF05553">
    <property type="entry name" value="DUF761"/>
    <property type="match status" value="1"/>
</dbReference>
<accession>A0A6J0PDT6</accession>
<feature type="region of interest" description="Disordered" evidence="1">
    <location>
        <begin position="1"/>
        <end position="34"/>
    </location>
</feature>
<dbReference type="KEGG" id="egu:109505240"/>
<name>A0A6J0PDT6_ELAGV</name>
<dbReference type="Proteomes" id="UP000504607">
    <property type="component" value="Unplaced"/>
</dbReference>
<evidence type="ECO:0000313" key="3">
    <source>
        <dbReference type="RefSeq" id="XP_019703212.1"/>
    </source>
</evidence>
<dbReference type="OrthoDB" id="1926607at2759"/>
<evidence type="ECO:0000256" key="1">
    <source>
        <dbReference type="SAM" id="MobiDB-lite"/>
    </source>
</evidence>
<dbReference type="AlphaFoldDB" id="A0A6J0PDT6"/>